<dbReference type="PANTHER" id="PTHR10429:SF0">
    <property type="entry name" value="DNA-3-METHYLADENINE GLYCOSYLASE"/>
    <property type="match status" value="1"/>
</dbReference>
<dbReference type="RefSeq" id="WP_076759612.1">
    <property type="nucleotide sequence ID" value="NZ_JARMMH010000011.1"/>
</dbReference>
<dbReference type="InterPro" id="IPR011034">
    <property type="entry name" value="Formyl_transferase-like_C_sf"/>
</dbReference>
<name>A0A1R1S1F2_9BACI</name>
<dbReference type="EC" id="3.2.2.-" evidence="5"/>
<dbReference type="Pfam" id="PF02245">
    <property type="entry name" value="Pur_DNA_glyco"/>
    <property type="match status" value="1"/>
</dbReference>
<accession>A0A1R1QWX8</accession>
<dbReference type="HAMAP" id="MF_00527">
    <property type="entry name" value="3MGH"/>
    <property type="match status" value="1"/>
</dbReference>
<sequence>MNITHEPLPLDFYRKPTIELAQSLLGCLLVKETKEGLASGYIVETEAYKGPEDRAAHSYGNRRTKRTDVMYKEAGVVYTYTMHTHTLINVVSAGADEPEAVLIRAVEPHEGLLLMEKRRSGKKPRDWTNGPGKLTKALSITMDDYGRPLAEPPLYIAKGYSPKDISCGPRIGIENSGEAREYPWRFWIKGNRYVSR</sequence>
<comment type="caution">
    <text evidence="6">The sequence shown here is derived from an EMBL/GenBank/DDBJ whole genome shotgun (WGS) entry which is preliminary data.</text>
</comment>
<dbReference type="PANTHER" id="PTHR10429">
    <property type="entry name" value="DNA-3-METHYLADENINE GLYCOSYLASE"/>
    <property type="match status" value="1"/>
</dbReference>
<dbReference type="SUPFAM" id="SSF50486">
    <property type="entry name" value="FMT C-terminal domain-like"/>
    <property type="match status" value="1"/>
</dbReference>
<dbReference type="OrthoDB" id="9794313at2"/>
<evidence type="ECO:0000256" key="4">
    <source>
        <dbReference type="ARBA" id="ARBA00023204"/>
    </source>
</evidence>
<comment type="similarity">
    <text evidence="1 5">Belongs to the DNA glycosylase MPG family.</text>
</comment>
<keyword evidence="3 5" id="KW-0378">Hydrolase</keyword>
<proteinExistence type="inferred from homology"/>
<dbReference type="EMBL" id="MTJL01000005">
    <property type="protein sequence ID" value="OMI09159.1"/>
    <property type="molecule type" value="Genomic_DNA"/>
</dbReference>
<keyword evidence="4 5" id="KW-0234">DNA repair</keyword>
<evidence type="ECO:0000256" key="2">
    <source>
        <dbReference type="ARBA" id="ARBA00022763"/>
    </source>
</evidence>
<dbReference type="CDD" id="cd00540">
    <property type="entry name" value="AAG"/>
    <property type="match status" value="1"/>
</dbReference>
<evidence type="ECO:0000256" key="5">
    <source>
        <dbReference type="HAMAP-Rule" id="MF_00527"/>
    </source>
</evidence>
<evidence type="ECO:0000256" key="1">
    <source>
        <dbReference type="ARBA" id="ARBA00009232"/>
    </source>
</evidence>
<dbReference type="InterPro" id="IPR036995">
    <property type="entry name" value="MPG_sf"/>
</dbReference>
<accession>A0A1R1S1F2</accession>
<gene>
    <name evidence="6" type="ORF">BW143_03730</name>
</gene>
<keyword evidence="7" id="KW-1185">Reference proteome</keyword>
<dbReference type="Gene3D" id="3.10.300.10">
    <property type="entry name" value="Methylpurine-DNA glycosylase (MPG)"/>
    <property type="match status" value="1"/>
</dbReference>
<evidence type="ECO:0000256" key="3">
    <source>
        <dbReference type="ARBA" id="ARBA00022801"/>
    </source>
</evidence>
<dbReference type="InterPro" id="IPR003180">
    <property type="entry name" value="MPG"/>
</dbReference>
<dbReference type="GO" id="GO:0003905">
    <property type="term" value="F:alkylbase DNA N-glycosylase activity"/>
    <property type="evidence" value="ECO:0007669"/>
    <property type="project" value="InterPro"/>
</dbReference>
<dbReference type="GO" id="GO:0003677">
    <property type="term" value="F:DNA binding"/>
    <property type="evidence" value="ECO:0007669"/>
    <property type="project" value="InterPro"/>
</dbReference>
<dbReference type="NCBIfam" id="TIGR00567">
    <property type="entry name" value="3mg"/>
    <property type="match status" value="1"/>
</dbReference>
<reference evidence="6 7" key="1">
    <citation type="submission" date="2017-01" db="EMBL/GenBank/DDBJ databases">
        <title>Bacillus phylogenomics.</title>
        <authorList>
            <person name="Dunlap C."/>
        </authorList>
    </citation>
    <scope>NUCLEOTIDE SEQUENCE [LARGE SCALE GENOMIC DNA]</scope>
    <source>
        <strain evidence="6 7">NRRL B-41282</strain>
    </source>
</reference>
<protein>
    <recommendedName>
        <fullName evidence="5">Putative 3-methyladenine DNA glycosylase</fullName>
        <ecNumber evidence="5">3.2.2.-</ecNumber>
    </recommendedName>
</protein>
<dbReference type="GO" id="GO:0006284">
    <property type="term" value="P:base-excision repair"/>
    <property type="evidence" value="ECO:0007669"/>
    <property type="project" value="InterPro"/>
</dbReference>
<dbReference type="FunFam" id="3.10.300.10:FF:000001">
    <property type="entry name" value="Putative 3-methyladenine DNA glycosylase"/>
    <property type="match status" value="1"/>
</dbReference>
<dbReference type="NCBIfam" id="NF002002">
    <property type="entry name" value="PRK00802.1-2"/>
    <property type="match status" value="1"/>
</dbReference>
<organism evidence="6 7">
    <name type="scientific">Bacillus swezeyi</name>
    <dbReference type="NCBI Taxonomy" id="1925020"/>
    <lineage>
        <taxon>Bacteria</taxon>
        <taxon>Bacillati</taxon>
        <taxon>Bacillota</taxon>
        <taxon>Bacilli</taxon>
        <taxon>Bacillales</taxon>
        <taxon>Bacillaceae</taxon>
        <taxon>Bacillus</taxon>
    </lineage>
</organism>
<evidence type="ECO:0000313" key="7">
    <source>
        <dbReference type="Proteomes" id="UP000187367"/>
    </source>
</evidence>
<dbReference type="AlphaFoldDB" id="A0A1R1S1F2"/>
<evidence type="ECO:0000313" key="6">
    <source>
        <dbReference type="EMBL" id="OMI09159.1"/>
    </source>
</evidence>
<keyword evidence="2 5" id="KW-0227">DNA damage</keyword>
<dbReference type="Proteomes" id="UP000187367">
    <property type="component" value="Unassembled WGS sequence"/>
</dbReference>